<organism evidence="1 2">
    <name type="scientific">Racocetra persica</name>
    <dbReference type="NCBI Taxonomy" id="160502"/>
    <lineage>
        <taxon>Eukaryota</taxon>
        <taxon>Fungi</taxon>
        <taxon>Fungi incertae sedis</taxon>
        <taxon>Mucoromycota</taxon>
        <taxon>Glomeromycotina</taxon>
        <taxon>Glomeromycetes</taxon>
        <taxon>Diversisporales</taxon>
        <taxon>Gigasporaceae</taxon>
        <taxon>Racocetra</taxon>
    </lineage>
</organism>
<sequence length="211" mass="23929">FHSPYSFPETPNLNLTSSNEMAEALKTLTNSIDKLITQLQDQQRPPSRSQSENFTPSTVTCFTCGHTGHYSQNCPDLPNNQTLQALLALMNNNPDIFNNARDQTLYLGIPKDESLFLLAKRPIRPKPIVNMPILRKKSTGMKTTDLIDLEEAESTKDLDIEMEEVHEDHEGQELQDPVTQNQDQDQDESAELLEVKKVEPPKVNKKKEDVK</sequence>
<comment type="caution">
    <text evidence="1">The sequence shown here is derived from an EMBL/GenBank/DDBJ whole genome shotgun (WGS) entry which is preliminary data.</text>
</comment>
<proteinExistence type="predicted"/>
<gene>
    <name evidence="1" type="ORF">RPERSI_LOCUS13212</name>
</gene>
<dbReference type="EMBL" id="CAJVQC010029076">
    <property type="protein sequence ID" value="CAG8741628.1"/>
    <property type="molecule type" value="Genomic_DNA"/>
</dbReference>
<name>A0ACA9QF10_9GLOM</name>
<evidence type="ECO:0000313" key="2">
    <source>
        <dbReference type="Proteomes" id="UP000789920"/>
    </source>
</evidence>
<accession>A0ACA9QF10</accession>
<feature type="non-terminal residue" evidence="1">
    <location>
        <position position="211"/>
    </location>
</feature>
<feature type="non-terminal residue" evidence="1">
    <location>
        <position position="1"/>
    </location>
</feature>
<dbReference type="Proteomes" id="UP000789920">
    <property type="component" value="Unassembled WGS sequence"/>
</dbReference>
<evidence type="ECO:0000313" key="1">
    <source>
        <dbReference type="EMBL" id="CAG8741628.1"/>
    </source>
</evidence>
<reference evidence="1" key="1">
    <citation type="submission" date="2021-06" db="EMBL/GenBank/DDBJ databases">
        <authorList>
            <person name="Kallberg Y."/>
            <person name="Tangrot J."/>
            <person name="Rosling A."/>
        </authorList>
    </citation>
    <scope>NUCLEOTIDE SEQUENCE</scope>
    <source>
        <strain evidence="1">MA461A</strain>
    </source>
</reference>
<keyword evidence="2" id="KW-1185">Reference proteome</keyword>
<protein>
    <submittedName>
        <fullName evidence="1">21247_t:CDS:1</fullName>
    </submittedName>
</protein>